<dbReference type="RefSeq" id="WP_252581820.1">
    <property type="nucleotide sequence ID" value="NZ_CP071527.1"/>
</dbReference>
<protein>
    <recommendedName>
        <fullName evidence="7">Cell division protein FtsB</fullName>
    </recommendedName>
</protein>
<proteinExistence type="inferred from homology"/>
<dbReference type="InterPro" id="IPR007060">
    <property type="entry name" value="FtsL/DivIC"/>
</dbReference>
<dbReference type="GO" id="GO:0051301">
    <property type="term" value="P:cell division"/>
    <property type="evidence" value="ECO:0007669"/>
    <property type="project" value="UniProtKB-KW"/>
</dbReference>
<keyword evidence="3 7" id="KW-0812">Transmembrane</keyword>
<feature type="topological domain" description="Cytoplasmic" evidence="7">
    <location>
        <begin position="1"/>
        <end position="3"/>
    </location>
</feature>
<evidence type="ECO:0000256" key="1">
    <source>
        <dbReference type="ARBA" id="ARBA00022475"/>
    </source>
</evidence>
<keyword evidence="1 7" id="KW-1003">Cell membrane</keyword>
<dbReference type="PANTHER" id="PTHR37485:SF1">
    <property type="entry name" value="CELL DIVISION PROTEIN FTSB"/>
    <property type="match status" value="1"/>
</dbReference>
<dbReference type="InterPro" id="IPR023081">
    <property type="entry name" value="Cell_div_FtsB"/>
</dbReference>
<evidence type="ECO:0000256" key="3">
    <source>
        <dbReference type="ARBA" id="ARBA00022692"/>
    </source>
</evidence>
<reference evidence="8" key="1">
    <citation type="submission" date="2021-03" db="EMBL/GenBank/DDBJ databases">
        <title>Legionella lytica PCM 2298.</title>
        <authorList>
            <person name="Koper P."/>
        </authorList>
    </citation>
    <scope>NUCLEOTIDE SEQUENCE</scope>
    <source>
        <strain evidence="8">PCM 2298</strain>
    </source>
</reference>
<feature type="topological domain" description="Periplasmic" evidence="7">
    <location>
        <begin position="22"/>
        <end position="89"/>
    </location>
</feature>
<evidence type="ECO:0000256" key="6">
    <source>
        <dbReference type="ARBA" id="ARBA00023306"/>
    </source>
</evidence>
<keyword evidence="4 7" id="KW-1133">Transmembrane helix</keyword>
<comment type="subcellular location">
    <subcellularLocation>
        <location evidence="7">Cell inner membrane</location>
        <topology evidence="7">Single-pass type II membrane protein</topology>
    </subcellularLocation>
    <text evidence="7">Localizes to the division septum.</text>
</comment>
<evidence type="ECO:0000313" key="9">
    <source>
        <dbReference type="Proteomes" id="UP001057474"/>
    </source>
</evidence>
<evidence type="ECO:0000313" key="8">
    <source>
        <dbReference type="EMBL" id="USQ14879.1"/>
    </source>
</evidence>
<sequence>MRPVFIILIIALVVLQHKLWLGDGNLIQWVALQKKLADHEQENDKLVARNRALEADIKELKSGDQALEEQARHELGMIKQNEVYYQFVD</sequence>
<keyword evidence="9" id="KW-1185">Reference proteome</keyword>
<comment type="subunit">
    <text evidence="7">Part of a complex composed of FtsB, FtsL and FtsQ.</text>
</comment>
<comment type="similarity">
    <text evidence="7">Belongs to the FtsB family.</text>
</comment>
<keyword evidence="6 7" id="KW-0131">Cell cycle</keyword>
<dbReference type="HAMAP" id="MF_00599">
    <property type="entry name" value="FtsB"/>
    <property type="match status" value="1"/>
</dbReference>
<feature type="coiled-coil region" evidence="7">
    <location>
        <begin position="29"/>
        <end position="70"/>
    </location>
</feature>
<comment type="function">
    <text evidence="7">Essential cell division protein. May link together the upstream cell division proteins, which are predominantly cytoplasmic, with the downstream cell division proteins, which are predominantly periplasmic.</text>
</comment>
<dbReference type="PANTHER" id="PTHR37485">
    <property type="entry name" value="CELL DIVISION PROTEIN FTSB"/>
    <property type="match status" value="1"/>
</dbReference>
<dbReference type="Proteomes" id="UP001057474">
    <property type="component" value="Chromosome"/>
</dbReference>
<keyword evidence="7" id="KW-0175">Coiled coil</keyword>
<accession>A0ABY4YCS5</accession>
<keyword evidence="5 7" id="KW-0472">Membrane</keyword>
<evidence type="ECO:0000256" key="4">
    <source>
        <dbReference type="ARBA" id="ARBA00022989"/>
    </source>
</evidence>
<organism evidence="8 9">
    <name type="scientific">Legionella lytica</name>
    <dbReference type="NCBI Taxonomy" id="96232"/>
    <lineage>
        <taxon>Bacteria</taxon>
        <taxon>Pseudomonadati</taxon>
        <taxon>Pseudomonadota</taxon>
        <taxon>Gammaproteobacteria</taxon>
        <taxon>Legionellales</taxon>
        <taxon>Legionellaceae</taxon>
        <taxon>Legionella</taxon>
    </lineage>
</organism>
<dbReference type="NCBIfam" id="NF002058">
    <property type="entry name" value="PRK00888.1"/>
    <property type="match status" value="1"/>
</dbReference>
<evidence type="ECO:0000256" key="5">
    <source>
        <dbReference type="ARBA" id="ARBA00023136"/>
    </source>
</evidence>
<evidence type="ECO:0000256" key="7">
    <source>
        <dbReference type="HAMAP-Rule" id="MF_00599"/>
    </source>
</evidence>
<name>A0ABY4YCS5_9GAMM</name>
<keyword evidence="2 7" id="KW-0132">Cell division</keyword>
<evidence type="ECO:0000256" key="2">
    <source>
        <dbReference type="ARBA" id="ARBA00022618"/>
    </source>
</evidence>
<keyword evidence="7" id="KW-0997">Cell inner membrane</keyword>
<dbReference type="Pfam" id="PF04977">
    <property type="entry name" value="DivIC"/>
    <property type="match status" value="1"/>
</dbReference>
<dbReference type="EMBL" id="CP071527">
    <property type="protein sequence ID" value="USQ14879.1"/>
    <property type="molecule type" value="Genomic_DNA"/>
</dbReference>
<gene>
    <name evidence="7 8" type="primary">ftsB</name>
    <name evidence="8" type="ORF">J2N86_06155</name>
</gene>